<keyword evidence="9" id="KW-1185">Reference proteome</keyword>
<name>A0A167W6U0_9HYPO</name>
<dbReference type="GO" id="GO:0046872">
    <property type="term" value="F:metal ion binding"/>
    <property type="evidence" value="ECO:0007669"/>
    <property type="project" value="InterPro"/>
</dbReference>
<dbReference type="SUPFAM" id="SSF56300">
    <property type="entry name" value="Metallo-dependent phosphatases"/>
    <property type="match status" value="1"/>
</dbReference>
<dbReference type="PANTHER" id="PTHR22953:SF153">
    <property type="entry name" value="PURPLE ACID PHOSPHATASE"/>
    <property type="match status" value="1"/>
</dbReference>
<dbReference type="Pfam" id="PF14008">
    <property type="entry name" value="Metallophos_C"/>
    <property type="match status" value="1"/>
</dbReference>
<feature type="signal peptide" evidence="4">
    <location>
        <begin position="1"/>
        <end position="19"/>
    </location>
</feature>
<reference evidence="8 9" key="1">
    <citation type="journal article" date="2016" name="Genome Biol. Evol.">
        <title>Divergent and convergent evolution of fungal pathogenicity.</title>
        <authorList>
            <person name="Shang Y."/>
            <person name="Xiao G."/>
            <person name="Zheng P."/>
            <person name="Cen K."/>
            <person name="Zhan S."/>
            <person name="Wang C."/>
        </authorList>
    </citation>
    <scope>NUCLEOTIDE SEQUENCE [LARGE SCALE GENOMIC DNA]</scope>
    <source>
        <strain evidence="8 9">RCEF 264</strain>
    </source>
</reference>
<sequence>MRTEVLTLLAAVAVSPVVGQWDCGGTEYDVGSYRFSQKCTQAAQSCVAQFAASASDTNCQSPAGDLFMQQQPSGGTNNSHLQTAFSDILDHCLKNGSTTATWFVDGQWYWAAANSACFNFSLPGIPADRTTPMQQRLTVHSENAVSVGWNTYEELTQPCVHYGLRSDALLWKECSKSSITYPTARTYANVVTLPNLLPGLTYYYKIDSTNSTVQQFLSPRVAGDREPFTMAAVIDMGVYGTDGFTLAANQVKRGEPIPRIDPELNHTTIWQLAQSVDKYEFIMHPGDFAYADNFADVFGFPSDPANAYETILEQFYEQLAPISGRKLYMAGPGNHDADCTENTSNPAESCPVGQTNFTDYVNRWGRMTPSVFPTKSLFPTARNNNHKAQTLANTPFWYSFDYGMVHFIMINTETDFANAPDVTLGGPFGFPNQQLEFVKADLASVDRTITPWVVLTGHRAWYSTGGSGNICSPCQDAFEDLLYTYGVDLAIFGHVHNSQRFWPVYKSTPDPKGMNDPKAPMYIVAGGAGNIEGLAAVGSNVSFNAFAYADDFSFATVSFLDPQHLRVDFIRSSTGEVLDSSTLYKSHKKQFVKQSHCKP</sequence>
<keyword evidence="2 4" id="KW-0378">Hydrolase</keyword>
<gene>
    <name evidence="8" type="ORF">SPI_03570</name>
</gene>
<feature type="domain" description="Calcineurin-like phosphoesterase" evidence="5">
    <location>
        <begin position="271"/>
        <end position="497"/>
    </location>
</feature>
<organism evidence="8 9">
    <name type="scientific">Niveomyces insectorum RCEF 264</name>
    <dbReference type="NCBI Taxonomy" id="1081102"/>
    <lineage>
        <taxon>Eukaryota</taxon>
        <taxon>Fungi</taxon>
        <taxon>Dikarya</taxon>
        <taxon>Ascomycota</taxon>
        <taxon>Pezizomycotina</taxon>
        <taxon>Sordariomycetes</taxon>
        <taxon>Hypocreomycetidae</taxon>
        <taxon>Hypocreales</taxon>
        <taxon>Cordycipitaceae</taxon>
        <taxon>Niveomyces</taxon>
    </lineage>
</organism>
<dbReference type="PANTHER" id="PTHR22953">
    <property type="entry name" value="ACID PHOSPHATASE RELATED"/>
    <property type="match status" value="1"/>
</dbReference>
<evidence type="ECO:0000313" key="9">
    <source>
        <dbReference type="Proteomes" id="UP000076874"/>
    </source>
</evidence>
<feature type="domain" description="Purple acid phosphatase N-terminal" evidence="7">
    <location>
        <begin position="132"/>
        <end position="216"/>
    </location>
</feature>
<dbReference type="OrthoDB" id="45007at2759"/>
<evidence type="ECO:0000256" key="4">
    <source>
        <dbReference type="RuleBase" id="RU361203"/>
    </source>
</evidence>
<evidence type="ECO:0000259" key="6">
    <source>
        <dbReference type="Pfam" id="PF14008"/>
    </source>
</evidence>
<dbReference type="SUPFAM" id="SSF49363">
    <property type="entry name" value="Purple acid phosphatase, N-terminal domain"/>
    <property type="match status" value="1"/>
</dbReference>
<evidence type="ECO:0000256" key="2">
    <source>
        <dbReference type="ARBA" id="ARBA00022801"/>
    </source>
</evidence>
<keyword evidence="1 4" id="KW-0732">Signal</keyword>
<accession>A0A167W6U0</accession>
<dbReference type="Proteomes" id="UP000076874">
    <property type="component" value="Unassembled WGS sequence"/>
</dbReference>
<evidence type="ECO:0000259" key="5">
    <source>
        <dbReference type="Pfam" id="PF00149"/>
    </source>
</evidence>
<dbReference type="InterPro" id="IPR015914">
    <property type="entry name" value="PAPs_N"/>
</dbReference>
<proteinExistence type="inferred from homology"/>
<dbReference type="EMBL" id="AZHD01000005">
    <property type="protein sequence ID" value="OAA63407.1"/>
    <property type="molecule type" value="Genomic_DNA"/>
</dbReference>
<dbReference type="InterPro" id="IPR025733">
    <property type="entry name" value="PAPs_C"/>
</dbReference>
<dbReference type="CDD" id="cd00839">
    <property type="entry name" value="MPP_PAPs"/>
    <property type="match status" value="1"/>
</dbReference>
<dbReference type="GO" id="GO:0003993">
    <property type="term" value="F:acid phosphatase activity"/>
    <property type="evidence" value="ECO:0007669"/>
    <property type="project" value="UniProtKB-EC"/>
</dbReference>
<evidence type="ECO:0000313" key="8">
    <source>
        <dbReference type="EMBL" id="OAA63407.1"/>
    </source>
</evidence>
<evidence type="ECO:0000256" key="3">
    <source>
        <dbReference type="ARBA" id="ARBA00023180"/>
    </source>
</evidence>
<dbReference type="InterPro" id="IPR039331">
    <property type="entry name" value="PAPs-like"/>
</dbReference>
<feature type="domain" description="Purple acid phosphatase C-terminal" evidence="6">
    <location>
        <begin position="519"/>
        <end position="580"/>
    </location>
</feature>
<comment type="similarity">
    <text evidence="4">Belongs to the metallophosphoesterase superfamily. Purple acid phosphatase family.</text>
</comment>
<feature type="chain" id="PRO_5007749340" description="Purple acid phosphatase" evidence="4">
    <location>
        <begin position="20"/>
        <end position="599"/>
    </location>
</feature>
<protein>
    <recommendedName>
        <fullName evidence="4">Purple acid phosphatase</fullName>
        <ecNumber evidence="4">3.1.3.2</ecNumber>
    </recommendedName>
</protein>
<dbReference type="Gene3D" id="2.60.40.380">
    <property type="entry name" value="Purple acid phosphatase-like, N-terminal"/>
    <property type="match status" value="1"/>
</dbReference>
<dbReference type="Gene3D" id="3.60.21.10">
    <property type="match status" value="1"/>
</dbReference>
<evidence type="ECO:0000259" key="7">
    <source>
        <dbReference type="Pfam" id="PF16656"/>
    </source>
</evidence>
<dbReference type="InterPro" id="IPR041792">
    <property type="entry name" value="MPP_PAP"/>
</dbReference>
<dbReference type="Pfam" id="PF16656">
    <property type="entry name" value="Pur_ac_phosph_N"/>
    <property type="match status" value="1"/>
</dbReference>
<dbReference type="Pfam" id="PF00149">
    <property type="entry name" value="Metallophos"/>
    <property type="match status" value="1"/>
</dbReference>
<dbReference type="STRING" id="1081102.A0A167W6U0"/>
<dbReference type="InterPro" id="IPR004843">
    <property type="entry name" value="Calcineurin-like_PHP"/>
</dbReference>
<dbReference type="AlphaFoldDB" id="A0A167W6U0"/>
<dbReference type="InterPro" id="IPR029052">
    <property type="entry name" value="Metallo-depent_PP-like"/>
</dbReference>
<evidence type="ECO:0000256" key="1">
    <source>
        <dbReference type="ARBA" id="ARBA00022729"/>
    </source>
</evidence>
<dbReference type="InterPro" id="IPR008963">
    <property type="entry name" value="Purple_acid_Pase-like_N"/>
</dbReference>
<dbReference type="EC" id="3.1.3.2" evidence="4"/>
<keyword evidence="3" id="KW-0325">Glycoprotein</keyword>
<comment type="catalytic activity">
    <reaction evidence="4">
        <text>a phosphate monoester + H2O = an alcohol + phosphate</text>
        <dbReference type="Rhea" id="RHEA:15017"/>
        <dbReference type="ChEBI" id="CHEBI:15377"/>
        <dbReference type="ChEBI" id="CHEBI:30879"/>
        <dbReference type="ChEBI" id="CHEBI:43474"/>
        <dbReference type="ChEBI" id="CHEBI:67140"/>
        <dbReference type="EC" id="3.1.3.2"/>
    </reaction>
</comment>
<comment type="caution">
    <text evidence="8">The sequence shown here is derived from an EMBL/GenBank/DDBJ whole genome shotgun (WGS) entry which is preliminary data.</text>
</comment>